<dbReference type="EMBL" id="DSXI01000313">
    <property type="protein sequence ID" value="HGS05135.1"/>
    <property type="molecule type" value="Genomic_DNA"/>
</dbReference>
<dbReference type="InterPro" id="IPR058624">
    <property type="entry name" value="MdtA-like_HH"/>
</dbReference>
<evidence type="ECO:0000256" key="2">
    <source>
        <dbReference type="SAM" id="MobiDB-lite"/>
    </source>
</evidence>
<accession>A0A7V4G841</accession>
<dbReference type="PROSITE" id="PS50011">
    <property type="entry name" value="PROTEIN_KINASE_DOM"/>
    <property type="match status" value="1"/>
</dbReference>
<gene>
    <name evidence="4" type="ORF">ENT08_05260</name>
</gene>
<proteinExistence type="inferred from homology"/>
<feature type="compositionally biased region" description="Polar residues" evidence="2">
    <location>
        <begin position="663"/>
        <end position="675"/>
    </location>
</feature>
<dbReference type="GO" id="GO:0022857">
    <property type="term" value="F:transmembrane transporter activity"/>
    <property type="evidence" value="ECO:0007669"/>
    <property type="project" value="InterPro"/>
</dbReference>
<feature type="domain" description="Protein kinase" evidence="3">
    <location>
        <begin position="149"/>
        <end position="431"/>
    </location>
</feature>
<feature type="region of interest" description="Disordered" evidence="2">
    <location>
        <begin position="726"/>
        <end position="756"/>
    </location>
</feature>
<dbReference type="Gene3D" id="1.10.287.470">
    <property type="entry name" value="Helix hairpin bin"/>
    <property type="match status" value="1"/>
</dbReference>
<name>A0A7V4G841_9BACT</name>
<comment type="caution">
    <text evidence="4">The sequence shown here is derived from an EMBL/GenBank/DDBJ whole genome shotgun (WGS) entry which is preliminary data.</text>
</comment>
<dbReference type="GO" id="GO:0005524">
    <property type="term" value="F:ATP binding"/>
    <property type="evidence" value="ECO:0007669"/>
    <property type="project" value="InterPro"/>
</dbReference>
<dbReference type="NCBIfam" id="TIGR01730">
    <property type="entry name" value="RND_mfp"/>
    <property type="match status" value="1"/>
</dbReference>
<evidence type="ECO:0000313" key="4">
    <source>
        <dbReference type="EMBL" id="HGS05135.1"/>
    </source>
</evidence>
<dbReference type="InterPro" id="IPR011009">
    <property type="entry name" value="Kinase-like_dom_sf"/>
</dbReference>
<dbReference type="Pfam" id="PF25876">
    <property type="entry name" value="HH_MFP_RND"/>
    <property type="match status" value="1"/>
</dbReference>
<dbReference type="Pfam" id="PF25917">
    <property type="entry name" value="BSH_RND"/>
    <property type="match status" value="1"/>
</dbReference>
<sequence>MRSTPMSVKQYPRNPTPQVDFLAAVILALGLLAGCGGEKTPAPAVPEVTVAEVLVKDVPIVREWVGTTDGLVNAKINAQVQGYLIRQNYQEGSLVKKGQVLFEIDPRPFEATLAQARGQLAISQGQLYTAKASLDKIRPLARVNAVSKKDLDDAIGREASARAAVQTAQAAVRKAEIELSFTKITSPITGLAGIAKAQLGELVGSPGGPELTTVSTLDPIKVYVPISEQEYLNFARQEAAKNQTGSENANLELILADGSVFPHKGRVSFADRQVDERTGTIKVAALFPRIVEALYAVHEAGIVHLNVKPHSVILCEDGGIRLVGFAAAIRRNERLQIVAGSPGYFASEQIAGKDLGPCTDVFSLGLLLREMLLGLPAAKTDEIVPLLSMPAEMESDARIPPHFAGLIRRMTRPLPGERFASCAPVLEELRLLAQSGTAASAGPEARGDAAASPAAAAAAAPALPVPPPGPMPVPEMKQDELESLFEPGAAASVLLAPKAPTASSSGLTAKAESSRLTPRASGAEAQPPAPPAGSQAMPSSASGVSPGAASEPVPQKIRMRCPSCGLVVRGLPEAFAQPIRCPGCSLVSLFRSETQEIAFKPAGAAGSGSSAASPAVSGETQPQKIHMQCPHCGVVVRGLPEVFVRPVRCPGCNVESMFKSPSQALVSKPQENPSTGPEGAAAPSSTSSGKIHMQCPNCGLVVRGYPYVFAKPIRCPDCNVESMFKPESQDAAPKSDDKAGSGWKKWGSTLLKRREK</sequence>
<dbReference type="InterPro" id="IPR000719">
    <property type="entry name" value="Prot_kinase_dom"/>
</dbReference>
<dbReference type="SUPFAM" id="SSF56112">
    <property type="entry name" value="Protein kinase-like (PK-like)"/>
    <property type="match status" value="1"/>
</dbReference>
<feature type="compositionally biased region" description="Low complexity" evidence="2">
    <location>
        <begin position="520"/>
        <end position="550"/>
    </location>
</feature>
<reference evidence="4" key="1">
    <citation type="journal article" date="2020" name="mSystems">
        <title>Genome- and Community-Level Interaction Insights into Carbon Utilization and Element Cycling Functions of Hydrothermarchaeota in Hydrothermal Sediment.</title>
        <authorList>
            <person name="Zhou Z."/>
            <person name="Liu Y."/>
            <person name="Xu W."/>
            <person name="Pan J."/>
            <person name="Luo Z.H."/>
            <person name="Li M."/>
        </authorList>
    </citation>
    <scope>NUCLEOTIDE SEQUENCE [LARGE SCALE GENOMIC DNA]</scope>
    <source>
        <strain evidence="4">SpSt-548</strain>
    </source>
</reference>
<dbReference type="InterPro" id="IPR006143">
    <property type="entry name" value="RND_pump_MFP"/>
</dbReference>
<dbReference type="Pfam" id="PF00069">
    <property type="entry name" value="Pkinase"/>
    <property type="match status" value="1"/>
</dbReference>
<dbReference type="GO" id="GO:0046677">
    <property type="term" value="P:response to antibiotic"/>
    <property type="evidence" value="ECO:0007669"/>
    <property type="project" value="TreeGrafter"/>
</dbReference>
<dbReference type="InterPro" id="IPR058625">
    <property type="entry name" value="MdtA-like_BSH"/>
</dbReference>
<dbReference type="SMART" id="SM00220">
    <property type="entry name" value="S_TKc"/>
    <property type="match status" value="1"/>
</dbReference>
<dbReference type="SUPFAM" id="SSF111369">
    <property type="entry name" value="HlyD-like secretion proteins"/>
    <property type="match status" value="1"/>
</dbReference>
<organism evidence="4">
    <name type="scientific">Desulfobacca acetoxidans</name>
    <dbReference type="NCBI Taxonomy" id="60893"/>
    <lineage>
        <taxon>Bacteria</taxon>
        <taxon>Pseudomonadati</taxon>
        <taxon>Thermodesulfobacteriota</taxon>
        <taxon>Desulfobaccia</taxon>
        <taxon>Desulfobaccales</taxon>
        <taxon>Desulfobaccaceae</taxon>
        <taxon>Desulfobacca</taxon>
    </lineage>
</organism>
<dbReference type="GO" id="GO:0005886">
    <property type="term" value="C:plasma membrane"/>
    <property type="evidence" value="ECO:0007669"/>
    <property type="project" value="TreeGrafter"/>
</dbReference>
<protein>
    <submittedName>
        <fullName evidence="4">Efflux RND transporter periplasmic adaptor subunit</fullName>
    </submittedName>
</protein>
<dbReference type="PANTHER" id="PTHR30158">
    <property type="entry name" value="ACRA/E-RELATED COMPONENT OF DRUG EFFLUX TRANSPORTER"/>
    <property type="match status" value="1"/>
</dbReference>
<dbReference type="GO" id="GO:0004672">
    <property type="term" value="F:protein kinase activity"/>
    <property type="evidence" value="ECO:0007669"/>
    <property type="project" value="InterPro"/>
</dbReference>
<feature type="region of interest" description="Disordered" evidence="2">
    <location>
        <begin position="501"/>
        <end position="552"/>
    </location>
</feature>
<evidence type="ECO:0000259" key="3">
    <source>
        <dbReference type="PROSITE" id="PS50011"/>
    </source>
</evidence>
<evidence type="ECO:0000256" key="1">
    <source>
        <dbReference type="ARBA" id="ARBA00009477"/>
    </source>
</evidence>
<dbReference type="PROSITE" id="PS51257">
    <property type="entry name" value="PROKAR_LIPOPROTEIN"/>
    <property type="match status" value="1"/>
</dbReference>
<dbReference type="Gene3D" id="2.40.30.170">
    <property type="match status" value="1"/>
</dbReference>
<comment type="similarity">
    <text evidence="1">Belongs to the membrane fusion protein (MFP) (TC 8.A.1) family.</text>
</comment>
<dbReference type="AlphaFoldDB" id="A0A7V4G841"/>
<dbReference type="Gene3D" id="2.40.50.100">
    <property type="match status" value="1"/>
</dbReference>
<feature type="region of interest" description="Disordered" evidence="2">
    <location>
        <begin position="663"/>
        <end position="689"/>
    </location>
</feature>